<dbReference type="EMBL" id="CAJOBA010050011">
    <property type="protein sequence ID" value="CAF4229626.1"/>
    <property type="molecule type" value="Genomic_DNA"/>
</dbReference>
<keyword evidence="5" id="KW-1185">Reference proteome</keyword>
<evidence type="ECO:0000313" key="1">
    <source>
        <dbReference type="EMBL" id="CAF1431592.1"/>
    </source>
</evidence>
<protein>
    <submittedName>
        <fullName evidence="2">Uncharacterized protein</fullName>
    </submittedName>
</protein>
<dbReference type="EMBL" id="CAJNOK010028224">
    <property type="protein sequence ID" value="CAF1431592.1"/>
    <property type="molecule type" value="Genomic_DNA"/>
</dbReference>
<dbReference type="Proteomes" id="UP000677228">
    <property type="component" value="Unassembled WGS sequence"/>
</dbReference>
<evidence type="ECO:0000313" key="2">
    <source>
        <dbReference type="EMBL" id="CAF1548727.1"/>
    </source>
</evidence>
<reference evidence="2" key="1">
    <citation type="submission" date="2021-02" db="EMBL/GenBank/DDBJ databases">
        <authorList>
            <person name="Nowell W R."/>
        </authorList>
    </citation>
    <scope>NUCLEOTIDE SEQUENCE</scope>
</reference>
<dbReference type="Proteomes" id="UP000681722">
    <property type="component" value="Unassembled WGS sequence"/>
</dbReference>
<name>A0A815WJX8_9BILA</name>
<dbReference type="EMBL" id="CAJOBC010092479">
    <property type="protein sequence ID" value="CAF4409640.1"/>
    <property type="molecule type" value="Genomic_DNA"/>
</dbReference>
<comment type="caution">
    <text evidence="2">The sequence shown here is derived from an EMBL/GenBank/DDBJ whole genome shotgun (WGS) entry which is preliminary data.</text>
</comment>
<accession>A0A815WJX8</accession>
<dbReference type="Proteomes" id="UP000682733">
    <property type="component" value="Unassembled WGS sequence"/>
</dbReference>
<sequence>MAFPLTDLTHVTKWARACDDHLNDVWNNPSTRTSSHLCDAIDHLLSFTTPQFGELETIHVANQWLAAHLKDLLQMIMTEDQQNERQRHPLGLVRIVLLASKRFTCRIHSRKTSGEFKEDIHNHKCHFSTVMIKGGYTHEIYQVEFDDEYLRQFNSVGANDMSNNSSQTYPCYRFKKVEQAYEQENAGTARAAKIQSSNLKNNNNYNCAYALPSHLYHCLTSLSPSLITLTVRGTPTNQDNCMFLRDTPISTVREPGTNAMKMEQLDQLETDLIFKEIPSILS</sequence>
<dbReference type="EMBL" id="CAJNOQ010026802">
    <property type="protein sequence ID" value="CAF1548727.1"/>
    <property type="molecule type" value="Genomic_DNA"/>
</dbReference>
<evidence type="ECO:0000313" key="5">
    <source>
        <dbReference type="Proteomes" id="UP000663829"/>
    </source>
</evidence>
<proteinExistence type="predicted"/>
<evidence type="ECO:0000313" key="4">
    <source>
        <dbReference type="EMBL" id="CAF4409640.1"/>
    </source>
</evidence>
<evidence type="ECO:0000313" key="3">
    <source>
        <dbReference type="EMBL" id="CAF4229626.1"/>
    </source>
</evidence>
<dbReference type="AlphaFoldDB" id="A0A815WJX8"/>
<dbReference type="Proteomes" id="UP000663829">
    <property type="component" value="Unassembled WGS sequence"/>
</dbReference>
<gene>
    <name evidence="2" type="ORF">GPM918_LOCUS39068</name>
    <name evidence="1" type="ORF">OVA965_LOCUS34064</name>
    <name evidence="4" type="ORF">SRO942_LOCUS39926</name>
    <name evidence="3" type="ORF">TMI583_LOCUS34974</name>
</gene>
<organism evidence="2 5">
    <name type="scientific">Didymodactylos carnosus</name>
    <dbReference type="NCBI Taxonomy" id="1234261"/>
    <lineage>
        <taxon>Eukaryota</taxon>
        <taxon>Metazoa</taxon>
        <taxon>Spiralia</taxon>
        <taxon>Gnathifera</taxon>
        <taxon>Rotifera</taxon>
        <taxon>Eurotatoria</taxon>
        <taxon>Bdelloidea</taxon>
        <taxon>Philodinida</taxon>
        <taxon>Philodinidae</taxon>
        <taxon>Didymodactylos</taxon>
    </lineage>
</organism>